<keyword evidence="1" id="KW-0479">Metal-binding</keyword>
<dbReference type="PROSITE" id="PS01358">
    <property type="entry name" value="ZF_RANBP2_1"/>
    <property type="match status" value="1"/>
</dbReference>
<feature type="signal peptide" evidence="4">
    <location>
        <begin position="1"/>
        <end position="26"/>
    </location>
</feature>
<protein>
    <recommendedName>
        <fullName evidence="5">RanBP2-type domain-containing protein</fullName>
    </recommendedName>
</protein>
<proteinExistence type="predicted"/>
<feature type="domain" description="RanBP2-type" evidence="5">
    <location>
        <begin position="169"/>
        <end position="198"/>
    </location>
</feature>
<keyword evidence="4" id="KW-0732">Signal</keyword>
<evidence type="ECO:0000256" key="2">
    <source>
        <dbReference type="ARBA" id="ARBA00022771"/>
    </source>
</evidence>
<evidence type="ECO:0000256" key="1">
    <source>
        <dbReference type="ARBA" id="ARBA00022723"/>
    </source>
</evidence>
<reference evidence="7" key="1">
    <citation type="journal article" date="2019" name="Int. J. Syst. Evol. Microbiol.">
        <title>The Global Catalogue of Microorganisms (GCM) 10K type strain sequencing project: providing services to taxonomists for standard genome sequencing and annotation.</title>
        <authorList>
            <consortium name="The Broad Institute Genomics Platform"/>
            <consortium name="The Broad Institute Genome Sequencing Center for Infectious Disease"/>
            <person name="Wu L."/>
            <person name="Ma J."/>
        </authorList>
    </citation>
    <scope>NUCLEOTIDE SEQUENCE [LARGE SCALE GENOMIC DNA]</scope>
    <source>
        <strain evidence="7">JCM 16722</strain>
    </source>
</reference>
<dbReference type="InterPro" id="IPR001876">
    <property type="entry name" value="Znf_RanBP2"/>
</dbReference>
<dbReference type="Pfam" id="PF00641">
    <property type="entry name" value="Zn_ribbon_RanBP"/>
    <property type="match status" value="1"/>
</dbReference>
<organism evidence="6 7">
    <name type="scientific">Sphingobacterium ginsenosidimutans</name>
    <dbReference type="NCBI Taxonomy" id="687845"/>
    <lineage>
        <taxon>Bacteria</taxon>
        <taxon>Pseudomonadati</taxon>
        <taxon>Bacteroidota</taxon>
        <taxon>Sphingobacteriia</taxon>
        <taxon>Sphingobacteriales</taxon>
        <taxon>Sphingobacteriaceae</taxon>
        <taxon>Sphingobacterium</taxon>
    </lineage>
</organism>
<comment type="caution">
    <text evidence="6">The sequence shown here is derived from an EMBL/GenBank/DDBJ whole genome shotgun (WGS) entry which is preliminary data.</text>
</comment>
<evidence type="ECO:0000313" key="7">
    <source>
        <dbReference type="Proteomes" id="UP001500167"/>
    </source>
</evidence>
<evidence type="ECO:0000313" key="6">
    <source>
        <dbReference type="EMBL" id="GAA4183292.1"/>
    </source>
</evidence>
<sequence length="198" mass="21801">MKNLTTVKIRIIILSITLLNLLSVQAKTTDPPFRKTNLTLSNEFTLFQNIQTYLDPTGEFTIEGEIFCPTAATYTFEFAFTGVGSYIGYLSDGILRPQIGEKARKTVTANLHAGTNQLSLKVLFSKPNQSAYARLVIDKINGQNLGSEQGYVDLVAQGTSQLQDPLSGKAYHWVCKKCNMINSEVSSKCIGCGTARYN</sequence>
<feature type="chain" id="PRO_5046420828" description="RanBP2-type domain-containing protein" evidence="4">
    <location>
        <begin position="27"/>
        <end position="198"/>
    </location>
</feature>
<name>A0ABP8AFV8_9SPHI</name>
<dbReference type="PROSITE" id="PS50199">
    <property type="entry name" value="ZF_RANBP2_2"/>
    <property type="match status" value="1"/>
</dbReference>
<evidence type="ECO:0000259" key="5">
    <source>
        <dbReference type="PROSITE" id="PS50199"/>
    </source>
</evidence>
<dbReference type="EMBL" id="BAAAZK010000008">
    <property type="protein sequence ID" value="GAA4183292.1"/>
    <property type="molecule type" value="Genomic_DNA"/>
</dbReference>
<gene>
    <name evidence="6" type="ORF">GCM10022218_41770</name>
</gene>
<dbReference type="RefSeq" id="WP_346088101.1">
    <property type="nucleotide sequence ID" value="NZ_BAAAZK010000008.1"/>
</dbReference>
<dbReference type="Proteomes" id="UP001500167">
    <property type="component" value="Unassembled WGS sequence"/>
</dbReference>
<accession>A0ABP8AFV8</accession>
<evidence type="ECO:0000256" key="3">
    <source>
        <dbReference type="ARBA" id="ARBA00022833"/>
    </source>
</evidence>
<keyword evidence="2" id="KW-0863">Zinc-finger</keyword>
<dbReference type="Gene3D" id="2.30.30.380">
    <property type="entry name" value="Zn-finger domain of Sec23/24"/>
    <property type="match status" value="1"/>
</dbReference>
<evidence type="ECO:0000256" key="4">
    <source>
        <dbReference type="SAM" id="SignalP"/>
    </source>
</evidence>
<keyword evidence="3" id="KW-0862">Zinc</keyword>
<keyword evidence="7" id="KW-1185">Reference proteome</keyword>